<gene>
    <name evidence="2" type="ORF">BURMUCGD2_5097</name>
</gene>
<protein>
    <submittedName>
        <fullName evidence="2">Uncharacterized protein</fullName>
    </submittedName>
</protein>
<dbReference type="EMBL" id="ACFC01000001">
    <property type="protein sequence ID" value="EEE09724.1"/>
    <property type="molecule type" value="Genomic_DNA"/>
</dbReference>
<feature type="region of interest" description="Disordered" evidence="1">
    <location>
        <begin position="20"/>
        <end position="53"/>
    </location>
</feature>
<evidence type="ECO:0000256" key="1">
    <source>
        <dbReference type="SAM" id="MobiDB-lite"/>
    </source>
</evidence>
<name>B9BJ41_9BURK</name>
<proteinExistence type="predicted"/>
<dbReference type="AlphaFoldDB" id="B9BJ41"/>
<evidence type="ECO:0000313" key="2">
    <source>
        <dbReference type="EMBL" id="EEE09724.1"/>
    </source>
</evidence>
<dbReference type="Proteomes" id="UP000004535">
    <property type="component" value="Unassembled WGS sequence"/>
</dbReference>
<reference evidence="2 3" key="1">
    <citation type="journal article" date="2012" name="J. Bacteriol.">
        <title>Draft Genome Sequence Determination for Cystic Fibrosis and Chronic Granulomatous Disease Burkholderia multivorans Isolates.</title>
        <authorList>
            <person name="Varga J.J."/>
            <person name="Losada L."/>
            <person name="Zelazny A.M."/>
            <person name="Brinkac L."/>
            <person name="Harkins D."/>
            <person name="Radune D."/>
            <person name="Hostetler J."/>
            <person name="Sampaio E.P."/>
            <person name="Ronning C.M."/>
            <person name="Nierman W.C."/>
            <person name="Greenberg D.E."/>
            <person name="Holland S.M."/>
            <person name="Goldberg J.B."/>
        </authorList>
    </citation>
    <scope>NUCLEOTIDE SEQUENCE [LARGE SCALE GENOMIC DNA]</scope>
    <source>
        <strain evidence="2 3">CGD2</strain>
    </source>
</reference>
<organism evidence="2 3">
    <name type="scientific">Burkholderia multivorans CGD2</name>
    <dbReference type="NCBI Taxonomy" id="513052"/>
    <lineage>
        <taxon>Bacteria</taxon>
        <taxon>Pseudomonadati</taxon>
        <taxon>Pseudomonadota</taxon>
        <taxon>Betaproteobacteria</taxon>
        <taxon>Burkholderiales</taxon>
        <taxon>Burkholderiaceae</taxon>
        <taxon>Burkholderia</taxon>
        <taxon>Burkholderia cepacia complex</taxon>
    </lineage>
</organism>
<sequence length="53" mass="5419">MCRADVEVQANALTLNTVGPAGVNEQAFANTRRPPTGGPRSASQGTRPAPPST</sequence>
<comment type="caution">
    <text evidence="2">The sequence shown here is derived from an EMBL/GenBank/DDBJ whole genome shotgun (WGS) entry which is preliminary data.</text>
</comment>
<evidence type="ECO:0000313" key="3">
    <source>
        <dbReference type="Proteomes" id="UP000004535"/>
    </source>
</evidence>
<accession>B9BJ41</accession>